<dbReference type="PATRIC" id="fig|269796.9.peg.3095"/>
<evidence type="ECO:0000256" key="4">
    <source>
        <dbReference type="ARBA" id="ARBA00023002"/>
    </source>
</evidence>
<dbReference type="PhylomeDB" id="Q2RQ14"/>
<evidence type="ECO:0000256" key="1">
    <source>
        <dbReference type="ARBA" id="ARBA00001974"/>
    </source>
</evidence>
<dbReference type="AlphaFoldDB" id="Q2RQ14"/>
<dbReference type="Gene3D" id="3.50.50.60">
    <property type="entry name" value="FAD/NAD(P)-binding domain"/>
    <property type="match status" value="1"/>
</dbReference>
<dbReference type="KEGG" id="rru:Rru_A2986"/>
<dbReference type="InterPro" id="IPR050315">
    <property type="entry name" value="FAD-oxidoreductase_2"/>
</dbReference>
<dbReference type="SUPFAM" id="SSF51905">
    <property type="entry name" value="FAD/NAD(P)-binding domain"/>
    <property type="match status" value="1"/>
</dbReference>
<dbReference type="EMBL" id="CP000230">
    <property type="protein sequence ID" value="ABC23781.1"/>
    <property type="molecule type" value="Genomic_DNA"/>
</dbReference>
<dbReference type="GO" id="GO:0016491">
    <property type="term" value="F:oxidoreductase activity"/>
    <property type="evidence" value="ECO:0007669"/>
    <property type="project" value="UniProtKB-KW"/>
</dbReference>
<evidence type="ECO:0000313" key="7">
    <source>
        <dbReference type="EMBL" id="ABC23781.1"/>
    </source>
</evidence>
<dbReference type="InterPro" id="IPR036188">
    <property type="entry name" value="FAD/NAD-bd_sf"/>
</dbReference>
<proteinExistence type="predicted"/>
<dbReference type="SUPFAM" id="SSF56425">
    <property type="entry name" value="Succinate dehydrogenase/fumarate reductase flavoprotein, catalytic domain"/>
    <property type="match status" value="1"/>
</dbReference>
<dbReference type="Pfam" id="PF00890">
    <property type="entry name" value="FAD_binding_2"/>
    <property type="match status" value="1"/>
</dbReference>
<keyword evidence="5" id="KW-0472">Membrane</keyword>
<dbReference type="InterPro" id="IPR027477">
    <property type="entry name" value="Succ_DH/fumarate_Rdtase_cat_sf"/>
</dbReference>
<name>Q2RQ14_RHORT</name>
<dbReference type="PANTHER" id="PTHR43400:SF7">
    <property type="entry name" value="FAD-DEPENDENT OXIDOREDUCTASE 2 FAD BINDING DOMAIN-CONTAINING PROTEIN"/>
    <property type="match status" value="1"/>
</dbReference>
<dbReference type="NCBIfam" id="NF006130">
    <property type="entry name" value="PRK08274.1"/>
    <property type="match status" value="1"/>
</dbReference>
<dbReference type="PANTHER" id="PTHR43400">
    <property type="entry name" value="FUMARATE REDUCTASE"/>
    <property type="match status" value="1"/>
</dbReference>
<keyword evidence="8" id="KW-1185">Reference proteome</keyword>
<gene>
    <name evidence="7" type="ordered locus">Rru_A2986</name>
</gene>
<dbReference type="EnsemblBacteria" id="ABC23781">
    <property type="protein sequence ID" value="ABC23781"/>
    <property type="gene ID" value="Rru_A2986"/>
</dbReference>
<evidence type="ECO:0000256" key="2">
    <source>
        <dbReference type="ARBA" id="ARBA00022630"/>
    </source>
</evidence>
<evidence type="ECO:0000256" key="3">
    <source>
        <dbReference type="ARBA" id="ARBA00022827"/>
    </source>
</evidence>
<keyword evidence="4 7" id="KW-0560">Oxidoreductase</keyword>
<keyword evidence="5" id="KW-1133">Transmembrane helix</keyword>
<dbReference type="Gene3D" id="3.90.700.10">
    <property type="entry name" value="Succinate dehydrogenase/fumarate reductase flavoprotein, catalytic domain"/>
    <property type="match status" value="1"/>
</dbReference>
<dbReference type="InterPro" id="IPR003953">
    <property type="entry name" value="FAD-dep_OxRdtase_2_FAD-bd"/>
</dbReference>
<evidence type="ECO:0000259" key="6">
    <source>
        <dbReference type="Pfam" id="PF00890"/>
    </source>
</evidence>
<dbReference type="EC" id="1.3.99.1" evidence="7"/>
<keyword evidence="2" id="KW-0285">Flavoprotein</keyword>
<dbReference type="InterPro" id="IPR012831">
    <property type="entry name" value="CobZ"/>
</dbReference>
<evidence type="ECO:0000256" key="5">
    <source>
        <dbReference type="SAM" id="Phobius"/>
    </source>
</evidence>
<dbReference type="Proteomes" id="UP000001929">
    <property type="component" value="Chromosome"/>
</dbReference>
<dbReference type="HOGENOM" id="CLU_011398_4_6_5"/>
<dbReference type="eggNOG" id="COG1053">
    <property type="taxonomic scope" value="Bacteria"/>
</dbReference>
<feature type="domain" description="FAD-dependent oxidoreductase 2 FAD-binding" evidence="6">
    <location>
        <begin position="22"/>
        <end position="453"/>
    </location>
</feature>
<comment type="cofactor">
    <cofactor evidence="1">
        <name>FAD</name>
        <dbReference type="ChEBI" id="CHEBI:57692"/>
    </cofactor>
</comment>
<accession>Q2RQ14</accession>
<protein>
    <submittedName>
        <fullName evidence="7">Fumarate reductase/succinate dehydrogenase flavoprotein-like</fullName>
        <ecNumber evidence="7">1.3.99.1</ecNumber>
    </submittedName>
</protein>
<organism evidence="7 8">
    <name type="scientific">Rhodospirillum rubrum (strain ATCC 11170 / ATH 1.1.1 / DSM 467 / LMG 4362 / NCIMB 8255 / S1)</name>
    <dbReference type="NCBI Taxonomy" id="269796"/>
    <lineage>
        <taxon>Bacteria</taxon>
        <taxon>Pseudomonadati</taxon>
        <taxon>Pseudomonadota</taxon>
        <taxon>Alphaproteobacteria</taxon>
        <taxon>Rhodospirillales</taxon>
        <taxon>Rhodospirillaceae</taxon>
        <taxon>Rhodospirillum</taxon>
    </lineage>
</organism>
<reference evidence="7 8" key="1">
    <citation type="journal article" date="2011" name="Stand. Genomic Sci.">
        <title>Complete genome sequence of Rhodospirillum rubrum type strain (S1).</title>
        <authorList>
            <person name="Munk A.C."/>
            <person name="Copeland A."/>
            <person name="Lucas S."/>
            <person name="Lapidus A."/>
            <person name="Del Rio T.G."/>
            <person name="Barry K."/>
            <person name="Detter J.C."/>
            <person name="Hammon N."/>
            <person name="Israni S."/>
            <person name="Pitluck S."/>
            <person name="Brettin T."/>
            <person name="Bruce D."/>
            <person name="Han C."/>
            <person name="Tapia R."/>
            <person name="Gilna P."/>
            <person name="Schmutz J."/>
            <person name="Larimer F."/>
            <person name="Land M."/>
            <person name="Kyrpides N.C."/>
            <person name="Mavromatis K."/>
            <person name="Richardson P."/>
            <person name="Rohde M."/>
            <person name="Goker M."/>
            <person name="Klenk H.P."/>
            <person name="Zhang Y."/>
            <person name="Roberts G.P."/>
            <person name="Reslewic S."/>
            <person name="Schwartz D.C."/>
        </authorList>
    </citation>
    <scope>NUCLEOTIDE SEQUENCE [LARGE SCALE GENOMIC DNA]</scope>
    <source>
        <strain evidence="8">ATCC 11170 / ATH 1.1.1 / DSM 467 / LMG 4362 / NCIMB 8255 / S1</strain>
    </source>
</reference>
<keyword evidence="3" id="KW-0274">FAD</keyword>
<sequence>MIGPMPRIPPPSTPPEPAPACDVLVIGGGMAALCAAIAARRAGVSVRLVDAAPKALRGGNSRHSRNFRLAHDTPTPLVPGRYPLAEFREDLITASGGLADPALIEILCAGSSTLPDWLAAQGVDFQAPAEGALPWSRKTVFLRGGGKAMVNALYATCHRLGVVVENGWRASAVALADGPQTIALTGPGGALALCPAKTVILGSGGYQGDRLWLAETWGDQAAHFHNRGSPLVDGALLKALFAAGAARAGVAGACHLVAVDARSPREDGGIVTRVDGMPWGIVVDDSGRRFADEGAVIGPPRYSTWGRLVAGRPRALAHVILDSAGLARSPASIYPPISAMTPAALAEKLALPVAPFVDTLLAYNRAISGTGDGTGDDAHTLGLIPAKSRLARPLNAPPFHAYPMRPGTTFTGEGVGVDGEARVRRGENGPCLGLFAAGMIMAPALLGAGYLSGAALTIGGVFGRLAGEGAARRVRSL</sequence>
<dbReference type="NCBIfam" id="TIGR02485">
    <property type="entry name" value="CobZ_N-term"/>
    <property type="match status" value="1"/>
</dbReference>
<keyword evidence="5" id="KW-0812">Transmembrane</keyword>
<feature type="transmembrane region" description="Helical" evidence="5">
    <location>
        <begin position="432"/>
        <end position="465"/>
    </location>
</feature>
<dbReference type="STRING" id="269796.Rru_A2986"/>
<evidence type="ECO:0000313" key="8">
    <source>
        <dbReference type="Proteomes" id="UP000001929"/>
    </source>
</evidence>